<comment type="caution">
    <text evidence="6">The sequence shown here is derived from an EMBL/GenBank/DDBJ whole genome shotgun (WGS) entry which is preliminary data.</text>
</comment>
<evidence type="ECO:0008006" key="8">
    <source>
        <dbReference type="Google" id="ProtNLM"/>
    </source>
</evidence>
<evidence type="ECO:0000256" key="1">
    <source>
        <dbReference type="ARBA" id="ARBA00022723"/>
    </source>
</evidence>
<dbReference type="Pfam" id="PF04500">
    <property type="entry name" value="FLYWCH"/>
    <property type="match status" value="1"/>
</dbReference>
<evidence type="ECO:0000256" key="3">
    <source>
        <dbReference type="ARBA" id="ARBA00022833"/>
    </source>
</evidence>
<keyword evidence="1" id="KW-0479">Metal-binding</keyword>
<feature type="domain" description="MULE transposase" evidence="5">
    <location>
        <begin position="189"/>
        <end position="262"/>
    </location>
</feature>
<dbReference type="GO" id="GO:0008270">
    <property type="term" value="F:zinc ion binding"/>
    <property type="evidence" value="ECO:0007669"/>
    <property type="project" value="UniProtKB-KW"/>
</dbReference>
<feature type="domain" description="FLYWCH-type" evidence="4">
    <location>
        <begin position="11"/>
        <end position="68"/>
    </location>
</feature>
<dbReference type="InterPro" id="IPR018289">
    <property type="entry name" value="MULE_transposase_dom"/>
</dbReference>
<proteinExistence type="predicted"/>
<accession>A0A0V1M0K9</accession>
<evidence type="ECO:0000313" key="6">
    <source>
        <dbReference type="EMBL" id="KRZ65291.1"/>
    </source>
</evidence>
<organism evidence="6 7">
    <name type="scientific">Trichinella papuae</name>
    <dbReference type="NCBI Taxonomy" id="268474"/>
    <lineage>
        <taxon>Eukaryota</taxon>
        <taxon>Metazoa</taxon>
        <taxon>Ecdysozoa</taxon>
        <taxon>Nematoda</taxon>
        <taxon>Enoplea</taxon>
        <taxon>Dorylaimia</taxon>
        <taxon>Trichinellida</taxon>
        <taxon>Trichinellidae</taxon>
        <taxon>Trichinella</taxon>
    </lineage>
</organism>
<keyword evidence="3" id="KW-0862">Zinc</keyword>
<evidence type="ECO:0000256" key="2">
    <source>
        <dbReference type="ARBA" id="ARBA00022771"/>
    </source>
</evidence>
<evidence type="ECO:0000313" key="7">
    <source>
        <dbReference type="Proteomes" id="UP000054843"/>
    </source>
</evidence>
<dbReference type="AlphaFoldDB" id="A0A0V1M0K9"/>
<evidence type="ECO:0000259" key="5">
    <source>
        <dbReference type="Pfam" id="PF10551"/>
    </source>
</evidence>
<dbReference type="OrthoDB" id="5919859at2759"/>
<reference evidence="6 7" key="1">
    <citation type="submission" date="2015-01" db="EMBL/GenBank/DDBJ databases">
        <title>Evolution of Trichinella species and genotypes.</title>
        <authorList>
            <person name="Korhonen P.K."/>
            <person name="Edoardo P."/>
            <person name="Giuseppe L.R."/>
            <person name="Gasser R.B."/>
        </authorList>
    </citation>
    <scope>NUCLEOTIDE SEQUENCE [LARGE SCALE GENOMIC DNA]</scope>
    <source>
        <strain evidence="6">ISS1980</strain>
    </source>
</reference>
<dbReference type="STRING" id="268474.A0A0V1M0K9"/>
<protein>
    <recommendedName>
        <fullName evidence="8">MULE transposase domain-containing protein</fullName>
    </recommendedName>
</protein>
<name>A0A0V1M0K9_9BILA</name>
<dbReference type="InterPro" id="IPR007588">
    <property type="entry name" value="Znf_FLYWCH"/>
</dbReference>
<evidence type="ECO:0000259" key="4">
    <source>
        <dbReference type="Pfam" id="PF04500"/>
    </source>
</evidence>
<dbReference type="Proteomes" id="UP000054843">
    <property type="component" value="Unassembled WGS sequence"/>
</dbReference>
<sequence length="361" mass="41541">MMDADFDRIHFVTTTKNQQKLVYRGKCYTLKRTNRNDKYWMCTERSRGCRGTLSTNLEATEVIRTREHAESCPVNPHAFYHHQQLGELRRLASEDTRPVMEIYDELASNASTNLDTVAHFPTWDQARHTMYNRRARRYPRLPATRQELRLTAEQTTTKFGCWLRVTAGAKTFKIVPSWYQQLFTLHVFMGGKLLPVVYCLTVRKDLPTYSQIFEVLHSKAEELGVQLDPATFVCDFETALIPAIQGNFPNTRVQGCLFHFCQAVLRQHFAGESCTRGFRNLKCWGVGSTGSLVPVLPLPLKYRFGTFMACLCGPTIIWKGKTETVVRQIDDGYARGRGSVRRSATYRVEQRRVDWCGMKLA</sequence>
<keyword evidence="7" id="KW-1185">Reference proteome</keyword>
<dbReference type="Pfam" id="PF10551">
    <property type="entry name" value="MULE"/>
    <property type="match status" value="1"/>
</dbReference>
<gene>
    <name evidence="6" type="ORF">T10_3542</name>
</gene>
<dbReference type="EMBL" id="JYDO01000415">
    <property type="protein sequence ID" value="KRZ65291.1"/>
    <property type="molecule type" value="Genomic_DNA"/>
</dbReference>
<dbReference type="Gene3D" id="2.20.25.240">
    <property type="match status" value="1"/>
</dbReference>
<keyword evidence="2" id="KW-0863">Zinc-finger</keyword>